<accession>A0AAQ0CJB0</accession>
<reference evidence="1" key="1">
    <citation type="submission" date="2020-12" db="EMBL/GenBank/DDBJ databases">
        <title>Genome reconstruction of Halomonas venusta strain DSM 4743.</title>
        <authorList>
            <person name="Aguirre-Garrido J.F."/>
            <person name="Hernandez-Soto L.M."/>
            <person name="Martinez-Abarca F."/>
        </authorList>
    </citation>
    <scope>NUCLEOTIDE SEQUENCE</scope>
    <source>
        <strain evidence="1">4743</strain>
    </source>
</reference>
<evidence type="ECO:0000313" key="2">
    <source>
        <dbReference type="Proteomes" id="UP000663479"/>
    </source>
</evidence>
<proteinExistence type="predicted"/>
<evidence type="ECO:0000313" key="1">
    <source>
        <dbReference type="EMBL" id="QRL05122.1"/>
    </source>
</evidence>
<protein>
    <submittedName>
        <fullName evidence="1">Uncharacterized protein</fullName>
    </submittedName>
</protein>
<dbReference type="RefSeq" id="WP_146943435.1">
    <property type="nucleotide sequence ID" value="NZ_BJUL01000006.1"/>
</dbReference>
<organism evidence="1 2">
    <name type="scientific">Vreelandella venusta</name>
    <dbReference type="NCBI Taxonomy" id="44935"/>
    <lineage>
        <taxon>Bacteria</taxon>
        <taxon>Pseudomonadati</taxon>
        <taxon>Pseudomonadota</taxon>
        <taxon>Gammaproteobacteria</taxon>
        <taxon>Oceanospirillales</taxon>
        <taxon>Halomonadaceae</taxon>
        <taxon>Vreelandella</taxon>
    </lineage>
</organism>
<name>A0AAQ0CJB0_9GAMM</name>
<gene>
    <name evidence="1" type="ORF">JDS37_09405</name>
</gene>
<dbReference type="AlphaFoldDB" id="A0AAQ0CJB0"/>
<dbReference type="EMBL" id="CP066539">
    <property type="protein sequence ID" value="QRL05122.1"/>
    <property type="molecule type" value="Genomic_DNA"/>
</dbReference>
<sequence>MKDNWATLCWPNYLNEATLSGGSWRTDLPRENLQQPIFDDIAETMGLGAVNTQFDVILPRFRTVALVALAKHNLTVAARWRVRLFRDEMATSEMWDSGWRDVWPSVYSSSELNWEDPNFWSGGLFEEDRQDFTSLAWMFADAPQVCRRVRVEIDNPTNPEGAVRIGRAFIANYWQPTYNASWGIQYGLDIGTEFENADNQDMTEYADAKTPRRTVSFELAHITRDESFAQIHAMLRRQGLHQEILYTESRAPGPQTFAKTFIGRLASVDPLTNPYFANFTNSITLREIL</sequence>
<dbReference type="Proteomes" id="UP000663479">
    <property type="component" value="Chromosome"/>
</dbReference>